<evidence type="ECO:0000259" key="10">
    <source>
        <dbReference type="PROSITE" id="PS50109"/>
    </source>
</evidence>
<keyword evidence="5" id="KW-0547">Nucleotide-binding</keyword>
<dbReference type="GO" id="GO:0000160">
    <property type="term" value="P:phosphorelay signal transduction system"/>
    <property type="evidence" value="ECO:0007669"/>
    <property type="project" value="UniProtKB-KW"/>
</dbReference>
<feature type="domain" description="Histidine kinase" evidence="10">
    <location>
        <begin position="242"/>
        <end position="455"/>
    </location>
</feature>
<dbReference type="Gene3D" id="3.30.565.10">
    <property type="entry name" value="Histidine kinase-like ATPase, C-terminal domain"/>
    <property type="match status" value="1"/>
</dbReference>
<dbReference type="AlphaFoldDB" id="A0A1R0XKT1"/>
<comment type="catalytic activity">
    <reaction evidence="1">
        <text>ATP + protein L-histidine = ADP + protein N-phospho-L-histidine.</text>
        <dbReference type="EC" id="2.7.13.3"/>
    </reaction>
</comment>
<dbReference type="Pfam" id="PF02518">
    <property type="entry name" value="HATPase_c"/>
    <property type="match status" value="1"/>
</dbReference>
<evidence type="ECO:0000256" key="5">
    <source>
        <dbReference type="ARBA" id="ARBA00022741"/>
    </source>
</evidence>
<dbReference type="RefSeq" id="WP_076121293.1">
    <property type="nucleotide sequence ID" value="NZ_MPTC01000037.1"/>
</dbReference>
<keyword evidence="6" id="KW-0418">Kinase</keyword>
<evidence type="ECO:0000256" key="6">
    <source>
        <dbReference type="ARBA" id="ARBA00022777"/>
    </source>
</evidence>
<evidence type="ECO:0000256" key="9">
    <source>
        <dbReference type="SAM" id="Phobius"/>
    </source>
</evidence>
<keyword evidence="9" id="KW-0812">Transmembrane</keyword>
<feature type="transmembrane region" description="Helical" evidence="9">
    <location>
        <begin position="31"/>
        <end position="50"/>
    </location>
</feature>
<organism evidence="11 12">
    <name type="scientific">Paenibacillus odorifer</name>
    <dbReference type="NCBI Taxonomy" id="189426"/>
    <lineage>
        <taxon>Bacteria</taxon>
        <taxon>Bacillati</taxon>
        <taxon>Bacillota</taxon>
        <taxon>Bacilli</taxon>
        <taxon>Bacillales</taxon>
        <taxon>Paenibacillaceae</taxon>
        <taxon>Paenibacillus</taxon>
    </lineage>
</organism>
<gene>
    <name evidence="11" type="ORF">BSK52_26585</name>
</gene>
<keyword evidence="9" id="KW-0472">Membrane</keyword>
<name>A0A1R0XKT1_9BACL</name>
<dbReference type="OrthoDB" id="9121833at2"/>
<dbReference type="GO" id="GO:0005524">
    <property type="term" value="F:ATP binding"/>
    <property type="evidence" value="ECO:0007669"/>
    <property type="project" value="UniProtKB-KW"/>
</dbReference>
<sequence length="466" mass="53016">MIFLMFLILLTTANIIFFTNRKSLQARWTSLFMLCGSVGAFAYVISEQIIPFLQNWNFPRLIRFLLYLRIHFNFVTEIVTPYAVIMFSVVASDLFKKPGHRVLMFAFLIPVLFMYTITPFTPETYIVDFPLALYWIVPYYVFSSAVLLISYFKAEEGPQKKNRLITALICIPSLMSVLFFDSIAKAINPDTNLFRLVPVFIAYSFIVFLVFSFFTGALGVKMRFEQHVLDNTMKAVSSGTNLLSHSIKNQIYKIHASLHVVKSYGEIDDPAYREALDIIDRSSTHLVEIVEKIRSQSDDILLFEEVVNLSELLDRVVADEEKVLQQRNIFITFRRLYPERILIVCDPNHIVEVMHNIVRNAIEAFKDAGQIIIKAEGPNSTGLTISISDNGPGIKAENLKAVFDPFFTTKASRGTNFGLGLSYCYNVMLKTGGSLEINSEIKKGTTVKVIFPKSKTTLRHNPKEAL</sequence>
<protein>
    <recommendedName>
        <fullName evidence="2">histidine kinase</fullName>
        <ecNumber evidence="2">2.7.13.3</ecNumber>
    </recommendedName>
</protein>
<keyword evidence="7" id="KW-0067">ATP-binding</keyword>
<accession>A0A1R0XKT1</accession>
<dbReference type="PANTHER" id="PTHR43065">
    <property type="entry name" value="SENSOR HISTIDINE KINASE"/>
    <property type="match status" value="1"/>
</dbReference>
<dbReference type="PANTHER" id="PTHR43065:SF10">
    <property type="entry name" value="PEROXIDE STRESS-ACTIVATED HISTIDINE KINASE MAK3"/>
    <property type="match status" value="1"/>
</dbReference>
<reference evidence="11 12" key="1">
    <citation type="submission" date="2016-10" db="EMBL/GenBank/DDBJ databases">
        <title>Paenibacillus species isolates.</title>
        <authorList>
            <person name="Beno S.M."/>
        </authorList>
    </citation>
    <scope>NUCLEOTIDE SEQUENCE [LARGE SCALE GENOMIC DNA]</scope>
    <source>
        <strain evidence="11 12">FSL H7-0710</strain>
    </source>
</reference>
<dbReference type="InterPro" id="IPR003594">
    <property type="entry name" value="HATPase_dom"/>
</dbReference>
<evidence type="ECO:0000256" key="7">
    <source>
        <dbReference type="ARBA" id="ARBA00022840"/>
    </source>
</evidence>
<dbReference type="PROSITE" id="PS50109">
    <property type="entry name" value="HIS_KIN"/>
    <property type="match status" value="1"/>
</dbReference>
<evidence type="ECO:0000256" key="1">
    <source>
        <dbReference type="ARBA" id="ARBA00000085"/>
    </source>
</evidence>
<keyword evidence="3" id="KW-0597">Phosphoprotein</keyword>
<dbReference type="PRINTS" id="PR00344">
    <property type="entry name" value="BCTRLSENSOR"/>
</dbReference>
<dbReference type="InterPro" id="IPR005467">
    <property type="entry name" value="His_kinase_dom"/>
</dbReference>
<feature type="transmembrane region" description="Helical" evidence="9">
    <location>
        <begin position="6"/>
        <end position="24"/>
    </location>
</feature>
<evidence type="ECO:0000256" key="2">
    <source>
        <dbReference type="ARBA" id="ARBA00012438"/>
    </source>
</evidence>
<dbReference type="SMART" id="SM00387">
    <property type="entry name" value="HATPase_c"/>
    <property type="match status" value="1"/>
</dbReference>
<feature type="transmembrane region" description="Helical" evidence="9">
    <location>
        <begin position="196"/>
        <end position="220"/>
    </location>
</feature>
<dbReference type="EMBL" id="MPTC01000037">
    <property type="protein sequence ID" value="OMD35670.1"/>
    <property type="molecule type" value="Genomic_DNA"/>
</dbReference>
<evidence type="ECO:0000313" key="11">
    <source>
        <dbReference type="EMBL" id="OMD35670.1"/>
    </source>
</evidence>
<feature type="transmembrane region" description="Helical" evidence="9">
    <location>
        <begin position="132"/>
        <end position="152"/>
    </location>
</feature>
<keyword evidence="8" id="KW-0902">Two-component regulatory system</keyword>
<dbReference type="GO" id="GO:0004673">
    <property type="term" value="F:protein histidine kinase activity"/>
    <property type="evidence" value="ECO:0007669"/>
    <property type="project" value="UniProtKB-EC"/>
</dbReference>
<evidence type="ECO:0000313" key="12">
    <source>
        <dbReference type="Proteomes" id="UP000187439"/>
    </source>
</evidence>
<feature type="transmembrane region" description="Helical" evidence="9">
    <location>
        <begin position="70"/>
        <end position="90"/>
    </location>
</feature>
<dbReference type="InterPro" id="IPR036890">
    <property type="entry name" value="HATPase_C_sf"/>
</dbReference>
<dbReference type="EC" id="2.7.13.3" evidence="2"/>
<keyword evidence="9" id="KW-1133">Transmembrane helix</keyword>
<feature type="transmembrane region" description="Helical" evidence="9">
    <location>
        <begin position="164"/>
        <end position="184"/>
    </location>
</feature>
<evidence type="ECO:0000256" key="4">
    <source>
        <dbReference type="ARBA" id="ARBA00022679"/>
    </source>
</evidence>
<proteinExistence type="predicted"/>
<comment type="caution">
    <text evidence="11">The sequence shown here is derived from an EMBL/GenBank/DDBJ whole genome shotgun (WGS) entry which is preliminary data.</text>
</comment>
<dbReference type="SUPFAM" id="SSF55874">
    <property type="entry name" value="ATPase domain of HSP90 chaperone/DNA topoisomerase II/histidine kinase"/>
    <property type="match status" value="1"/>
</dbReference>
<evidence type="ECO:0000256" key="3">
    <source>
        <dbReference type="ARBA" id="ARBA00022553"/>
    </source>
</evidence>
<dbReference type="Proteomes" id="UP000187439">
    <property type="component" value="Unassembled WGS sequence"/>
</dbReference>
<dbReference type="InterPro" id="IPR004358">
    <property type="entry name" value="Sig_transdc_His_kin-like_C"/>
</dbReference>
<evidence type="ECO:0000256" key="8">
    <source>
        <dbReference type="ARBA" id="ARBA00023012"/>
    </source>
</evidence>
<keyword evidence="4" id="KW-0808">Transferase</keyword>
<feature type="transmembrane region" description="Helical" evidence="9">
    <location>
        <begin position="102"/>
        <end position="120"/>
    </location>
</feature>